<keyword evidence="2" id="KW-1133">Transmembrane helix</keyword>
<evidence type="ECO:0000256" key="2">
    <source>
        <dbReference type="SAM" id="Phobius"/>
    </source>
</evidence>
<dbReference type="EMBL" id="JAIRAU010000027">
    <property type="protein sequence ID" value="MBZ5711718.1"/>
    <property type="molecule type" value="Genomic_DNA"/>
</dbReference>
<evidence type="ECO:0000313" key="4">
    <source>
        <dbReference type="Proteomes" id="UP001139031"/>
    </source>
</evidence>
<sequence length="198" mass="22194">MTRVTSRDGRLPWFLRIFASSSRGVTLPRRVRPRWPGYCLFSRHPMPTRSTWVVARDHREGASLWRGWVRLAVPGRPVPAAMFHLRRALRGAGTVALAAGCFAFTECIVRPHTTGFASGLLYLMTFVLLLLPLIAWEHRRPLPLAVTVHPDRIEYAFHRRDTAEDFARLNAAPLVAPADASDADARRPHPGSKPTSST</sequence>
<keyword evidence="4" id="KW-1185">Reference proteome</keyword>
<dbReference type="RefSeq" id="WP_224193479.1">
    <property type="nucleotide sequence ID" value="NZ_JAIRAU010000027.1"/>
</dbReference>
<organism evidence="3 4">
    <name type="scientific">Nannocystis pusilla</name>
    <dbReference type="NCBI Taxonomy" id="889268"/>
    <lineage>
        <taxon>Bacteria</taxon>
        <taxon>Pseudomonadati</taxon>
        <taxon>Myxococcota</taxon>
        <taxon>Polyangia</taxon>
        <taxon>Nannocystales</taxon>
        <taxon>Nannocystaceae</taxon>
        <taxon>Nannocystis</taxon>
    </lineage>
</organism>
<reference evidence="3" key="1">
    <citation type="submission" date="2021-08" db="EMBL/GenBank/DDBJ databases">
        <authorList>
            <person name="Stevens D.C."/>
        </authorList>
    </citation>
    <scope>NUCLEOTIDE SEQUENCE</scope>
    <source>
        <strain evidence="3">DSM 53165</strain>
    </source>
</reference>
<gene>
    <name evidence="3" type="ORF">K7C98_20955</name>
</gene>
<dbReference type="Proteomes" id="UP001139031">
    <property type="component" value="Unassembled WGS sequence"/>
</dbReference>
<proteinExistence type="predicted"/>
<evidence type="ECO:0000256" key="1">
    <source>
        <dbReference type="SAM" id="MobiDB-lite"/>
    </source>
</evidence>
<accession>A0ABS7TU31</accession>
<keyword evidence="2" id="KW-0472">Membrane</keyword>
<feature type="region of interest" description="Disordered" evidence="1">
    <location>
        <begin position="177"/>
        <end position="198"/>
    </location>
</feature>
<comment type="caution">
    <text evidence="3">The sequence shown here is derived from an EMBL/GenBank/DDBJ whole genome shotgun (WGS) entry which is preliminary data.</text>
</comment>
<name>A0ABS7TU31_9BACT</name>
<protein>
    <submittedName>
        <fullName evidence="3">Uncharacterized protein</fullName>
    </submittedName>
</protein>
<keyword evidence="2" id="KW-0812">Transmembrane</keyword>
<feature type="transmembrane region" description="Helical" evidence="2">
    <location>
        <begin position="117"/>
        <end position="136"/>
    </location>
</feature>
<evidence type="ECO:0000313" key="3">
    <source>
        <dbReference type="EMBL" id="MBZ5711718.1"/>
    </source>
</evidence>